<name>A0A5B8NQM6_9CHRO</name>
<keyword evidence="2" id="KW-1133">Transmembrane helix</keyword>
<accession>A0A5B8NQM6</accession>
<evidence type="ECO:0000256" key="2">
    <source>
        <dbReference type="SAM" id="Phobius"/>
    </source>
</evidence>
<reference evidence="3" key="1">
    <citation type="submission" date="2019-08" db="EMBL/GenBank/DDBJ databases">
        <title>Carotenoids and Carotenoid Binding Proteins in the Halophilic Cyanobacterium Euhalothece sp. ZM00.</title>
        <authorList>
            <person name="Cho S.M."/>
            <person name="Song J.Y."/>
            <person name="Park Y.-I."/>
        </authorList>
    </citation>
    <scope>NUCLEOTIDE SEQUENCE [LARGE SCALE GENOMIC DNA]</scope>
    <source>
        <strain evidence="3">Z-M001</strain>
    </source>
</reference>
<dbReference type="RefSeq" id="WP_146297132.1">
    <property type="nucleotide sequence ID" value="NZ_CP042326.1"/>
</dbReference>
<dbReference type="OrthoDB" id="532748at2"/>
<proteinExistence type="predicted"/>
<keyword evidence="1" id="KW-0175">Coiled coil</keyword>
<evidence type="ECO:0000256" key="1">
    <source>
        <dbReference type="SAM" id="Coils"/>
    </source>
</evidence>
<sequence>MFPNLLNATQEYWRKLDELESAYKQDQISLEEVDQRVSELMAELAQERRSTFNYLKYRSQTWLAEQKSNLIGLSIIVVAIYSWLVMNGI</sequence>
<gene>
    <name evidence="3" type="ORF">FRE64_15940</name>
</gene>
<dbReference type="EMBL" id="CP042326">
    <property type="protein sequence ID" value="QDZ41298.1"/>
    <property type="molecule type" value="Genomic_DNA"/>
</dbReference>
<organism evidence="3 4">
    <name type="scientific">Euhalothece natronophila Z-M001</name>
    <dbReference type="NCBI Taxonomy" id="522448"/>
    <lineage>
        <taxon>Bacteria</taxon>
        <taxon>Bacillati</taxon>
        <taxon>Cyanobacteriota</taxon>
        <taxon>Cyanophyceae</taxon>
        <taxon>Oscillatoriophycideae</taxon>
        <taxon>Chroococcales</taxon>
        <taxon>Halothecacae</taxon>
        <taxon>Halothece cluster</taxon>
        <taxon>Euhalothece</taxon>
    </lineage>
</organism>
<evidence type="ECO:0000313" key="3">
    <source>
        <dbReference type="EMBL" id="QDZ41298.1"/>
    </source>
</evidence>
<evidence type="ECO:0000313" key="4">
    <source>
        <dbReference type="Proteomes" id="UP000318453"/>
    </source>
</evidence>
<protein>
    <submittedName>
        <fullName evidence="3">Uncharacterized protein</fullName>
    </submittedName>
</protein>
<dbReference type="KEGG" id="enn:FRE64_15940"/>
<dbReference type="AlphaFoldDB" id="A0A5B8NQM6"/>
<keyword evidence="4" id="KW-1185">Reference proteome</keyword>
<dbReference type="Proteomes" id="UP000318453">
    <property type="component" value="Chromosome"/>
</dbReference>
<feature type="transmembrane region" description="Helical" evidence="2">
    <location>
        <begin position="68"/>
        <end position="86"/>
    </location>
</feature>
<keyword evidence="2" id="KW-0812">Transmembrane</keyword>
<keyword evidence="2" id="KW-0472">Membrane</keyword>
<feature type="coiled-coil region" evidence="1">
    <location>
        <begin position="16"/>
        <end position="50"/>
    </location>
</feature>